<evidence type="ECO:0000313" key="2">
    <source>
        <dbReference type="EMBL" id="OCB86036.1"/>
    </source>
</evidence>
<dbReference type="Pfam" id="PF20415">
    <property type="entry name" value="DUF6699"/>
    <property type="match status" value="1"/>
</dbReference>
<evidence type="ECO:0000259" key="1">
    <source>
        <dbReference type="Pfam" id="PF20415"/>
    </source>
</evidence>
<feature type="domain" description="DUF6699" evidence="1">
    <location>
        <begin position="27"/>
        <end position="172"/>
    </location>
</feature>
<dbReference type="OrthoDB" id="3167617at2759"/>
<accession>A0A9Q5HU45</accession>
<dbReference type="Proteomes" id="UP000757232">
    <property type="component" value="Unassembled WGS sequence"/>
</dbReference>
<keyword evidence="3" id="KW-1185">Reference proteome</keyword>
<organism evidence="2 3">
    <name type="scientific">Sanghuangporus baumii</name>
    <name type="common">Phellinus baumii</name>
    <dbReference type="NCBI Taxonomy" id="108892"/>
    <lineage>
        <taxon>Eukaryota</taxon>
        <taxon>Fungi</taxon>
        <taxon>Dikarya</taxon>
        <taxon>Basidiomycota</taxon>
        <taxon>Agaricomycotina</taxon>
        <taxon>Agaricomycetes</taxon>
        <taxon>Hymenochaetales</taxon>
        <taxon>Hymenochaetaceae</taxon>
        <taxon>Sanghuangporus</taxon>
    </lineage>
</organism>
<protein>
    <recommendedName>
        <fullName evidence="1">DUF6699 domain-containing protein</fullName>
    </recommendedName>
</protein>
<sequence length="194" mass="23024">MTSSKPRIHKDLDHHQYTLRSPKETNLFWDMRYDPRDRNNQFREPRFPYHFSYYGPRTMAFLPRVERLCVLFRYHRKVPHYWVFDIVHYGPPSPQDGYAITAEDVVSGIYDQLQLLPSHEDVAFSKEHNKLADQARLERCELFGLDKSREPVRRIDYIKGVQGGCAFAGLDNYDRHLATPIMRIYTGEITPRSF</sequence>
<gene>
    <name evidence="2" type="ORF">A7U60_g6934</name>
</gene>
<dbReference type="InterPro" id="IPR046522">
    <property type="entry name" value="DUF6699"/>
</dbReference>
<dbReference type="EMBL" id="LNZH02000205">
    <property type="protein sequence ID" value="OCB86036.1"/>
    <property type="molecule type" value="Genomic_DNA"/>
</dbReference>
<proteinExistence type="predicted"/>
<dbReference type="AlphaFoldDB" id="A0A9Q5HU45"/>
<reference evidence="2" key="1">
    <citation type="submission" date="2016-06" db="EMBL/GenBank/DDBJ databases">
        <title>Draft Genome sequence of the fungus Inonotus baumii.</title>
        <authorList>
            <person name="Zhu H."/>
            <person name="Lin W."/>
        </authorList>
    </citation>
    <scope>NUCLEOTIDE SEQUENCE</scope>
    <source>
        <strain evidence="2">821</strain>
    </source>
</reference>
<comment type="caution">
    <text evidence="2">The sequence shown here is derived from an EMBL/GenBank/DDBJ whole genome shotgun (WGS) entry which is preliminary data.</text>
</comment>
<evidence type="ECO:0000313" key="3">
    <source>
        <dbReference type="Proteomes" id="UP000757232"/>
    </source>
</evidence>
<name>A0A9Q5HU45_SANBA</name>